<sequence length="186" mass="20617">MNRKSKVIVLRDLTRTPHPFGNIEGKEVFRKLLDLVDQNPGTVVFGISLNGIEATDASFPRESVISVAKQLRGEKGFYLADLVNRDLIDNWSYAARAKEQPLVIWDKEAFEIIGPELNASTRELVEYVLSKKSVLASQAAGDLGLSVPNASTRLKNLVQQGFILRTEDIADTGGIEYHYTAIRESA</sequence>
<reference evidence="1 2" key="1">
    <citation type="submission" date="2019-01" db="EMBL/GenBank/DDBJ databases">
        <title>Zoogloea oleivorans genome sequencing and assembly.</title>
        <authorList>
            <person name="Tancsics A."/>
            <person name="Farkas M."/>
            <person name="Kriszt B."/>
            <person name="Maroti G."/>
            <person name="Horvath B."/>
        </authorList>
    </citation>
    <scope>NUCLEOTIDE SEQUENCE [LARGE SCALE GENOMIC DNA]</scope>
    <source>
        <strain evidence="1 2">Buc</strain>
    </source>
</reference>
<dbReference type="SUPFAM" id="SSF46785">
    <property type="entry name" value="Winged helix' DNA-binding domain"/>
    <property type="match status" value="1"/>
</dbReference>
<protein>
    <submittedName>
        <fullName evidence="1">DNA-binding protein</fullName>
    </submittedName>
</protein>
<comment type="caution">
    <text evidence="1">The sequence shown here is derived from an EMBL/GenBank/DDBJ whole genome shotgun (WGS) entry which is preliminary data.</text>
</comment>
<evidence type="ECO:0000313" key="2">
    <source>
        <dbReference type="Proteomes" id="UP000389128"/>
    </source>
</evidence>
<dbReference type="AlphaFoldDB" id="A0A6C2CFF7"/>
<accession>A0A6C2CFF7</accession>
<organism evidence="1 2">
    <name type="scientific">Zoogloea oleivorans</name>
    <dbReference type="NCBI Taxonomy" id="1552750"/>
    <lineage>
        <taxon>Bacteria</taxon>
        <taxon>Pseudomonadati</taxon>
        <taxon>Pseudomonadota</taxon>
        <taxon>Betaproteobacteria</taxon>
        <taxon>Rhodocyclales</taxon>
        <taxon>Zoogloeaceae</taxon>
        <taxon>Zoogloea</taxon>
    </lineage>
</organism>
<gene>
    <name evidence="1" type="ORF">ETQ85_22290</name>
</gene>
<keyword evidence="2" id="KW-1185">Reference proteome</keyword>
<dbReference type="OrthoDB" id="8455529at2"/>
<name>A0A6C2CFF7_9RHOO</name>
<dbReference type="EMBL" id="SDKK01000030">
    <property type="protein sequence ID" value="TYC52721.1"/>
    <property type="molecule type" value="Genomic_DNA"/>
</dbReference>
<dbReference type="Proteomes" id="UP000389128">
    <property type="component" value="Unassembled WGS sequence"/>
</dbReference>
<dbReference type="GO" id="GO:0003677">
    <property type="term" value="F:DNA binding"/>
    <property type="evidence" value="ECO:0007669"/>
    <property type="project" value="UniProtKB-KW"/>
</dbReference>
<keyword evidence="1" id="KW-0238">DNA-binding</keyword>
<evidence type="ECO:0000313" key="1">
    <source>
        <dbReference type="EMBL" id="TYC52721.1"/>
    </source>
</evidence>
<dbReference type="InterPro" id="IPR036390">
    <property type="entry name" value="WH_DNA-bd_sf"/>
</dbReference>
<proteinExistence type="predicted"/>